<keyword evidence="3" id="KW-1185">Reference proteome</keyword>
<feature type="domain" description="Integrase zinc-binding" evidence="1">
    <location>
        <begin position="2"/>
        <end position="50"/>
    </location>
</feature>
<dbReference type="Proteomes" id="UP000078046">
    <property type="component" value="Unassembled WGS sequence"/>
</dbReference>
<accession>A0A177AT59</accession>
<dbReference type="PANTHER" id="PTHR37984">
    <property type="entry name" value="PROTEIN CBG26694"/>
    <property type="match status" value="1"/>
</dbReference>
<evidence type="ECO:0000259" key="1">
    <source>
        <dbReference type="Pfam" id="PF17921"/>
    </source>
</evidence>
<proteinExistence type="predicted"/>
<dbReference type="InterPro" id="IPR012337">
    <property type="entry name" value="RNaseH-like_sf"/>
</dbReference>
<dbReference type="GO" id="GO:0003676">
    <property type="term" value="F:nucleic acid binding"/>
    <property type="evidence" value="ECO:0007669"/>
    <property type="project" value="InterPro"/>
</dbReference>
<dbReference type="InterPro" id="IPR036397">
    <property type="entry name" value="RNaseH_sf"/>
</dbReference>
<dbReference type="Gene3D" id="3.30.420.10">
    <property type="entry name" value="Ribonuclease H-like superfamily/Ribonuclease H"/>
    <property type="match status" value="1"/>
</dbReference>
<dbReference type="PANTHER" id="PTHR37984:SF12">
    <property type="entry name" value="RIBONUCLEASE H"/>
    <property type="match status" value="1"/>
</dbReference>
<dbReference type="InterPro" id="IPR041588">
    <property type="entry name" value="Integrase_H2C2"/>
</dbReference>
<gene>
    <name evidence="2" type="ORF">A3Q56_07076</name>
</gene>
<organism evidence="2 3">
    <name type="scientific">Intoshia linei</name>
    <dbReference type="NCBI Taxonomy" id="1819745"/>
    <lineage>
        <taxon>Eukaryota</taxon>
        <taxon>Metazoa</taxon>
        <taxon>Spiralia</taxon>
        <taxon>Lophotrochozoa</taxon>
        <taxon>Mesozoa</taxon>
        <taxon>Orthonectida</taxon>
        <taxon>Rhopaluridae</taxon>
        <taxon>Intoshia</taxon>
    </lineage>
</organism>
<dbReference type="EMBL" id="LWCA01001406">
    <property type="protein sequence ID" value="OAF65186.1"/>
    <property type="molecule type" value="Genomic_DNA"/>
</dbReference>
<name>A0A177AT59_9BILA</name>
<dbReference type="AlphaFoldDB" id="A0A177AT59"/>
<comment type="caution">
    <text evidence="2">The sequence shown here is derived from an EMBL/GenBank/DDBJ whole genome shotgun (WGS) entry which is preliminary data.</text>
</comment>
<dbReference type="InterPro" id="IPR050951">
    <property type="entry name" value="Retrovirus_Pol_polyprotein"/>
</dbReference>
<dbReference type="OrthoDB" id="10062030at2759"/>
<sequence>MKFFHDSKAFTHPRIDKTKAIISNYYFWPMITDTIKNWISGCYRCNTEKSAYDHKSTDRVERMIRVIREKIRTNFNQSVNDWDSLLPFFLMSIRNSPTCKNGVSPAEILYGKNLKLMLHDLNYPASKHKRQHNLNIQKCKTLL</sequence>
<reference evidence="2 3" key="1">
    <citation type="submission" date="2016-04" db="EMBL/GenBank/DDBJ databases">
        <title>The genome of Intoshia linei affirms orthonectids as highly simplified spiralians.</title>
        <authorList>
            <person name="Mikhailov K.V."/>
            <person name="Slusarev G.S."/>
            <person name="Nikitin M.A."/>
            <person name="Logacheva M.D."/>
            <person name="Penin A."/>
            <person name="Aleoshin V."/>
            <person name="Panchin Y.V."/>
        </authorList>
    </citation>
    <scope>NUCLEOTIDE SEQUENCE [LARGE SCALE GENOMIC DNA]</scope>
    <source>
        <strain evidence="2">Intl2013</strain>
        <tissue evidence="2">Whole animal</tissue>
    </source>
</reference>
<evidence type="ECO:0000313" key="3">
    <source>
        <dbReference type="Proteomes" id="UP000078046"/>
    </source>
</evidence>
<evidence type="ECO:0000313" key="2">
    <source>
        <dbReference type="EMBL" id="OAF65186.1"/>
    </source>
</evidence>
<dbReference type="Pfam" id="PF17921">
    <property type="entry name" value="Integrase_H2C2"/>
    <property type="match status" value="1"/>
</dbReference>
<dbReference type="SUPFAM" id="SSF53098">
    <property type="entry name" value="Ribonuclease H-like"/>
    <property type="match status" value="1"/>
</dbReference>
<protein>
    <recommendedName>
        <fullName evidence="1">Integrase zinc-binding domain-containing protein</fullName>
    </recommendedName>
</protein>